<sequence length="66" mass="7795">MNKLAENDFQPFPGQCFLSEEDAFVFYKKKGRFITKNGEVKRRDFFCHCEGKTPSKIMDPSKEQRN</sequence>
<dbReference type="AlphaFoldDB" id="A0AAV6L7M8"/>
<proteinExistence type="predicted"/>
<name>A0AAV6L7M8_9ERIC</name>
<reference evidence="1" key="1">
    <citation type="submission" date="2020-08" db="EMBL/GenBank/DDBJ databases">
        <title>Plant Genome Project.</title>
        <authorList>
            <person name="Zhang R.-G."/>
        </authorList>
    </citation>
    <scope>NUCLEOTIDE SEQUENCE</scope>
    <source>
        <strain evidence="1">WSP0</strain>
        <tissue evidence="1">Leaf</tissue>
    </source>
</reference>
<dbReference type="Proteomes" id="UP000823749">
    <property type="component" value="Chromosome 2"/>
</dbReference>
<dbReference type="EMBL" id="JACTNZ010000002">
    <property type="protein sequence ID" value="KAG5560705.1"/>
    <property type="molecule type" value="Genomic_DNA"/>
</dbReference>
<evidence type="ECO:0000313" key="1">
    <source>
        <dbReference type="EMBL" id="KAG5560705.1"/>
    </source>
</evidence>
<gene>
    <name evidence="1" type="ORF">RHGRI_003892</name>
</gene>
<keyword evidence="2" id="KW-1185">Reference proteome</keyword>
<organism evidence="1 2">
    <name type="scientific">Rhododendron griersonianum</name>
    <dbReference type="NCBI Taxonomy" id="479676"/>
    <lineage>
        <taxon>Eukaryota</taxon>
        <taxon>Viridiplantae</taxon>
        <taxon>Streptophyta</taxon>
        <taxon>Embryophyta</taxon>
        <taxon>Tracheophyta</taxon>
        <taxon>Spermatophyta</taxon>
        <taxon>Magnoliopsida</taxon>
        <taxon>eudicotyledons</taxon>
        <taxon>Gunneridae</taxon>
        <taxon>Pentapetalae</taxon>
        <taxon>asterids</taxon>
        <taxon>Ericales</taxon>
        <taxon>Ericaceae</taxon>
        <taxon>Ericoideae</taxon>
        <taxon>Rhodoreae</taxon>
        <taxon>Rhododendron</taxon>
    </lineage>
</organism>
<evidence type="ECO:0000313" key="2">
    <source>
        <dbReference type="Proteomes" id="UP000823749"/>
    </source>
</evidence>
<comment type="caution">
    <text evidence="1">The sequence shown here is derived from an EMBL/GenBank/DDBJ whole genome shotgun (WGS) entry which is preliminary data.</text>
</comment>
<protein>
    <submittedName>
        <fullName evidence="1">Uncharacterized protein</fullName>
    </submittedName>
</protein>
<accession>A0AAV6L7M8</accession>